<dbReference type="InterPro" id="IPR005680">
    <property type="entry name" value="Ribosomal_uS12_euk/arc"/>
</dbReference>
<dbReference type="InterPro" id="IPR012340">
    <property type="entry name" value="NA-bd_OB-fold"/>
</dbReference>
<feature type="compositionally biased region" description="Polar residues" evidence="4">
    <location>
        <begin position="183"/>
        <end position="199"/>
    </location>
</feature>
<evidence type="ECO:0000256" key="4">
    <source>
        <dbReference type="SAM" id="MobiDB-lite"/>
    </source>
</evidence>
<comment type="caution">
    <text evidence="5">The sequence shown here is derived from an EMBL/GenBank/DDBJ whole genome shotgun (WGS) entry which is preliminary data.</text>
</comment>
<dbReference type="Pfam" id="PF02809">
    <property type="entry name" value="UIM"/>
    <property type="match status" value="3"/>
</dbReference>
<dbReference type="NCBIfam" id="TIGR00982">
    <property type="entry name" value="uS12_E_A"/>
    <property type="match status" value="1"/>
</dbReference>
<dbReference type="PROSITE" id="PS50330">
    <property type="entry name" value="UIM"/>
    <property type="match status" value="2"/>
</dbReference>
<dbReference type="SUPFAM" id="SSF53300">
    <property type="entry name" value="vWA-like"/>
    <property type="match status" value="1"/>
</dbReference>
<evidence type="ECO:0000256" key="1">
    <source>
        <dbReference type="ARBA" id="ARBA00005657"/>
    </source>
</evidence>
<gene>
    <name evidence="5" type="primary">RPS23</name>
    <name evidence="5" type="ORF">HK103_007302</name>
</gene>
<dbReference type="SUPFAM" id="SSF50249">
    <property type="entry name" value="Nucleic acid-binding proteins"/>
    <property type="match status" value="1"/>
</dbReference>
<dbReference type="GO" id="GO:0015935">
    <property type="term" value="C:small ribosomal subunit"/>
    <property type="evidence" value="ECO:0007669"/>
    <property type="project" value="InterPro"/>
</dbReference>
<dbReference type="GO" id="GO:0043161">
    <property type="term" value="P:proteasome-mediated ubiquitin-dependent protein catabolic process"/>
    <property type="evidence" value="ECO:0007669"/>
    <property type="project" value="TreeGrafter"/>
</dbReference>
<keyword evidence="6" id="KW-1185">Reference proteome</keyword>
<dbReference type="Gene3D" id="2.40.50.140">
    <property type="entry name" value="Nucleic acid-binding proteins"/>
    <property type="match status" value="1"/>
</dbReference>
<sequence>MDEKWRLHTIEVGSSERCSYISIQCENSVKFRKYCWINQYGRQELVLKHRQNKNQRQRIIVFVASPVEQDEKTLVKLGKKLKKNNVAVDVVNFGQEKENTDKLAAFIEAVNSNDNSHLVTIPPGPHLLSDVLLTSPIIQGEDGPPPGFGGGNFEFGVDPSLDPELAMALRMSLEEEQARQARAQGNTETSASTGVPQQSPEDEELAAALALSMGVNDQAGDVEMTEDDEIARAIALSMENQPIDPNFLNNMVGNLPGVNPNDPRVQNIGKKDDEKKKAKEDDKKCKPRGLQAARKLRTLRRNNRWADNDYKKRALGTAYKYSPFGGSSHAKGIVLEKIGVESKQPNSAIRKCVRAQLLKNAKKVTAFVPNDGCLNFIEENDEVLIAGFGRRGKAVGDLPGIRFKVVKVSGVALLALFKEKKEKPRS</sequence>
<dbReference type="InterPro" id="IPR003903">
    <property type="entry name" value="UIM_dom"/>
</dbReference>
<dbReference type="Proteomes" id="UP001210925">
    <property type="component" value="Unassembled WGS sequence"/>
</dbReference>
<dbReference type="CDD" id="cd03367">
    <property type="entry name" value="Ribosomal_S23"/>
    <property type="match status" value="1"/>
</dbReference>
<organism evidence="5 6">
    <name type="scientific">Boothiomyces macroporosus</name>
    <dbReference type="NCBI Taxonomy" id="261099"/>
    <lineage>
        <taxon>Eukaryota</taxon>
        <taxon>Fungi</taxon>
        <taxon>Fungi incertae sedis</taxon>
        <taxon>Chytridiomycota</taxon>
        <taxon>Chytridiomycota incertae sedis</taxon>
        <taxon>Chytridiomycetes</taxon>
        <taxon>Rhizophydiales</taxon>
        <taxon>Terramycetaceae</taxon>
        <taxon>Boothiomyces</taxon>
    </lineage>
</organism>
<dbReference type="AlphaFoldDB" id="A0AAD5UFH0"/>
<accession>A0AAD5UFH0</accession>
<feature type="region of interest" description="Disordered" evidence="4">
    <location>
        <begin position="175"/>
        <end position="202"/>
    </location>
</feature>
<evidence type="ECO:0000313" key="5">
    <source>
        <dbReference type="EMBL" id="KAJ3254249.1"/>
    </source>
</evidence>
<dbReference type="GO" id="GO:0031593">
    <property type="term" value="F:polyubiquitin modification-dependent protein binding"/>
    <property type="evidence" value="ECO:0007669"/>
    <property type="project" value="TreeGrafter"/>
</dbReference>
<evidence type="ECO:0000313" key="6">
    <source>
        <dbReference type="Proteomes" id="UP001210925"/>
    </source>
</evidence>
<dbReference type="Pfam" id="PF00164">
    <property type="entry name" value="Ribosom_S12_S23"/>
    <property type="match status" value="1"/>
</dbReference>
<proteinExistence type="inferred from homology"/>
<dbReference type="Gene3D" id="1.10.287.3990">
    <property type="match status" value="1"/>
</dbReference>
<keyword evidence="3" id="KW-0687">Ribonucleoprotein</keyword>
<dbReference type="GO" id="GO:0005829">
    <property type="term" value="C:cytosol"/>
    <property type="evidence" value="ECO:0007669"/>
    <property type="project" value="TreeGrafter"/>
</dbReference>
<dbReference type="EMBL" id="JADGKB010000089">
    <property type="protein sequence ID" value="KAJ3254249.1"/>
    <property type="molecule type" value="Genomic_DNA"/>
</dbReference>
<dbReference type="Gene3D" id="3.40.50.410">
    <property type="entry name" value="von Willebrand factor, type A domain"/>
    <property type="match status" value="1"/>
</dbReference>
<dbReference type="PANTHER" id="PTHR10223:SF0">
    <property type="entry name" value="26S PROTEASOME NON-ATPASE REGULATORY SUBUNIT 4"/>
    <property type="match status" value="1"/>
</dbReference>
<protein>
    <submittedName>
        <fullName evidence="5">40S ribosomal protein S23</fullName>
    </submittedName>
</protein>
<dbReference type="PROSITE" id="PS00055">
    <property type="entry name" value="RIBOSOMAL_S12"/>
    <property type="match status" value="1"/>
</dbReference>
<dbReference type="InterPro" id="IPR006032">
    <property type="entry name" value="Ribosomal_uS12"/>
</dbReference>
<dbReference type="GO" id="GO:0005634">
    <property type="term" value="C:nucleus"/>
    <property type="evidence" value="ECO:0007669"/>
    <property type="project" value="TreeGrafter"/>
</dbReference>
<dbReference type="SMART" id="SM00726">
    <property type="entry name" value="UIM"/>
    <property type="match status" value="3"/>
</dbReference>
<dbReference type="InterPro" id="IPR027040">
    <property type="entry name" value="PSMD4"/>
</dbReference>
<dbReference type="GO" id="GO:0008540">
    <property type="term" value="C:proteasome regulatory particle, base subcomplex"/>
    <property type="evidence" value="ECO:0007669"/>
    <property type="project" value="TreeGrafter"/>
</dbReference>
<comment type="similarity">
    <text evidence="1">Belongs to the universal ribosomal protein uS12 family.</text>
</comment>
<evidence type="ECO:0000256" key="2">
    <source>
        <dbReference type="ARBA" id="ARBA00022980"/>
    </source>
</evidence>
<name>A0AAD5UFH0_9FUNG</name>
<feature type="region of interest" description="Disordered" evidence="4">
    <location>
        <begin position="257"/>
        <end position="287"/>
    </location>
</feature>
<reference evidence="5" key="1">
    <citation type="submission" date="2020-05" db="EMBL/GenBank/DDBJ databases">
        <title>Phylogenomic resolution of chytrid fungi.</title>
        <authorList>
            <person name="Stajich J.E."/>
            <person name="Amses K."/>
            <person name="Simmons R."/>
            <person name="Seto K."/>
            <person name="Myers J."/>
            <person name="Bonds A."/>
            <person name="Quandt C.A."/>
            <person name="Barry K."/>
            <person name="Liu P."/>
            <person name="Grigoriev I."/>
            <person name="Longcore J.E."/>
            <person name="James T.Y."/>
        </authorList>
    </citation>
    <scope>NUCLEOTIDE SEQUENCE</scope>
    <source>
        <strain evidence="5">PLAUS21</strain>
    </source>
</reference>
<dbReference type="GO" id="GO:0003735">
    <property type="term" value="F:structural constituent of ribosome"/>
    <property type="evidence" value="ECO:0007669"/>
    <property type="project" value="InterPro"/>
</dbReference>
<evidence type="ECO:0000256" key="3">
    <source>
        <dbReference type="ARBA" id="ARBA00023274"/>
    </source>
</evidence>
<keyword evidence="2 5" id="KW-0689">Ribosomal protein</keyword>
<dbReference type="FunFam" id="2.40.50.140:FF:000007">
    <property type="entry name" value="40S ribosomal protein S23"/>
    <property type="match status" value="1"/>
</dbReference>
<dbReference type="InterPro" id="IPR036465">
    <property type="entry name" value="vWFA_dom_sf"/>
</dbReference>
<dbReference type="PANTHER" id="PTHR10223">
    <property type="entry name" value="26S PROTEASOME NON-ATPASE REGULATORY SUBUNIT 4"/>
    <property type="match status" value="1"/>
</dbReference>
<feature type="compositionally biased region" description="Basic and acidic residues" evidence="4">
    <location>
        <begin position="269"/>
        <end position="284"/>
    </location>
</feature>
<dbReference type="GO" id="GO:0006412">
    <property type="term" value="P:translation"/>
    <property type="evidence" value="ECO:0007669"/>
    <property type="project" value="InterPro"/>
</dbReference>